<name>A0A6G4ZEJ9_CLOPF</name>
<organism evidence="3">
    <name type="scientific">Clostridium perfringens</name>
    <dbReference type="NCBI Taxonomy" id="1502"/>
    <lineage>
        <taxon>Bacteria</taxon>
        <taxon>Bacillati</taxon>
        <taxon>Bacillota</taxon>
        <taxon>Clostridia</taxon>
        <taxon>Eubacteriales</taxon>
        <taxon>Clostridiaceae</taxon>
        <taxon>Clostridium</taxon>
    </lineage>
</organism>
<reference evidence="3" key="1">
    <citation type="submission" date="2020-02" db="EMBL/GenBank/DDBJ databases">
        <title>Genomic Insights into the Phylogeny and Genetic Plasticity of the Human and Animal Enteric Pathogen Clostridium perfringens.</title>
        <authorList>
            <person name="Feng Y."/>
            <person name="Hu Y."/>
        </authorList>
    </citation>
    <scope>NUCLEOTIDE SEQUENCE</scope>
    <source>
        <strain evidence="3">CP-08</strain>
    </source>
</reference>
<evidence type="ECO:0000313" key="3">
    <source>
        <dbReference type="EMBL" id="NGT89846.1"/>
    </source>
</evidence>
<protein>
    <recommendedName>
        <fullName evidence="2">DUF5643 domain-containing protein</fullName>
    </recommendedName>
</protein>
<evidence type="ECO:0000259" key="2">
    <source>
        <dbReference type="Pfam" id="PF18705"/>
    </source>
</evidence>
<proteinExistence type="predicted"/>
<keyword evidence="1" id="KW-0472">Membrane</keyword>
<dbReference type="AlphaFoldDB" id="A0A6G4ZEJ9"/>
<feature type="domain" description="DUF5643" evidence="2">
    <location>
        <begin position="43"/>
        <end position="149"/>
    </location>
</feature>
<feature type="transmembrane region" description="Helical" evidence="1">
    <location>
        <begin position="6"/>
        <end position="25"/>
    </location>
</feature>
<evidence type="ECO:0000256" key="1">
    <source>
        <dbReference type="SAM" id="Phobius"/>
    </source>
</evidence>
<keyword evidence="1" id="KW-0812">Transmembrane</keyword>
<accession>A0A6G4ZEJ9</accession>
<keyword evidence="1" id="KW-1133">Transmembrane helix</keyword>
<gene>
    <name evidence="3" type="ORF">G6Z02_06370</name>
</gene>
<dbReference type="Pfam" id="PF18705">
    <property type="entry name" value="DUF5643"/>
    <property type="match status" value="1"/>
</dbReference>
<dbReference type="EMBL" id="JAALNF010000001">
    <property type="protein sequence ID" value="NGT89846.1"/>
    <property type="molecule type" value="Genomic_DNA"/>
</dbReference>
<sequence length="159" mass="18827">MKVIRRLIILICLITLCFIGFICLPKSKYYFKDIRSLVNEGKSEVIEPNQKIKIDDDYLIIKRIINTEDESYIRYKQVRTTLGWSFSESIFRIFDDNGEEYIKTAISSSTSFWVTEGLILLDKKIKEDVKYLIIKIDWYDRQNKIKIPLNKEGEANENL</sequence>
<dbReference type="InterPro" id="IPR040680">
    <property type="entry name" value="DUF5643"/>
</dbReference>
<comment type="caution">
    <text evidence="3">The sequence shown here is derived from an EMBL/GenBank/DDBJ whole genome shotgun (WGS) entry which is preliminary data.</text>
</comment>